<dbReference type="PIRSF" id="PIRSF005243">
    <property type="entry name" value="ROO"/>
    <property type="match status" value="1"/>
</dbReference>
<dbReference type="Pfam" id="PF19583">
    <property type="entry name" value="ODP"/>
    <property type="match status" value="1"/>
</dbReference>
<evidence type="ECO:0000313" key="7">
    <source>
        <dbReference type="Proteomes" id="UP001189143"/>
    </source>
</evidence>
<evidence type="ECO:0000256" key="4">
    <source>
        <dbReference type="ARBA" id="ARBA00022982"/>
    </source>
</evidence>
<dbReference type="GO" id="GO:0010181">
    <property type="term" value="F:FMN binding"/>
    <property type="evidence" value="ECO:0007669"/>
    <property type="project" value="InterPro"/>
</dbReference>
<dbReference type="EMBL" id="CAMTCP010000270">
    <property type="protein sequence ID" value="CAI3672715.1"/>
    <property type="molecule type" value="Genomic_DNA"/>
</dbReference>
<organism evidence="6 7">
    <name type="scientific">Clostridium neonatale</name>
    <dbReference type="NCBI Taxonomy" id="137838"/>
    <lineage>
        <taxon>Bacteria</taxon>
        <taxon>Bacillati</taxon>
        <taxon>Bacillota</taxon>
        <taxon>Clostridia</taxon>
        <taxon>Eubacteriales</taxon>
        <taxon>Clostridiaceae</taxon>
        <taxon>Clostridium</taxon>
    </lineage>
</organism>
<protein>
    <submittedName>
        <fullName evidence="6">Flavo-diiron protein FprA</fullName>
    </submittedName>
</protein>
<proteinExistence type="inferred from homology"/>
<dbReference type="PROSITE" id="PS50902">
    <property type="entry name" value="FLAVODOXIN_LIKE"/>
    <property type="match status" value="1"/>
</dbReference>
<dbReference type="AlphaFoldDB" id="A0AAD1YK39"/>
<dbReference type="InterPro" id="IPR029039">
    <property type="entry name" value="Flavoprotein-like_sf"/>
</dbReference>
<dbReference type="GO" id="GO:0016651">
    <property type="term" value="F:oxidoreductase activity, acting on NAD(P)H"/>
    <property type="evidence" value="ECO:0007669"/>
    <property type="project" value="UniProtKB-ARBA"/>
</dbReference>
<comment type="similarity">
    <text evidence="2">In the N-terminal section; belongs to the zinc metallo-hydrolase group 3 family.</text>
</comment>
<accession>A0AAD1YK39</accession>
<dbReference type="PANTHER" id="PTHR32145">
    <property type="entry name" value="DIFLAVIN FLAVOPROTEIN A 2-RELATED"/>
    <property type="match status" value="1"/>
</dbReference>
<evidence type="ECO:0000256" key="3">
    <source>
        <dbReference type="ARBA" id="ARBA00022448"/>
    </source>
</evidence>
<dbReference type="GO" id="GO:0009055">
    <property type="term" value="F:electron transfer activity"/>
    <property type="evidence" value="ECO:0007669"/>
    <property type="project" value="InterPro"/>
</dbReference>
<dbReference type="SUPFAM" id="SSF52218">
    <property type="entry name" value="Flavoproteins"/>
    <property type="match status" value="1"/>
</dbReference>
<dbReference type="Gene3D" id="3.60.15.10">
    <property type="entry name" value="Ribonuclease Z/Hydroxyacylglutathione hydrolase-like"/>
    <property type="match status" value="1"/>
</dbReference>
<dbReference type="InterPro" id="IPR036866">
    <property type="entry name" value="RibonucZ/Hydroxyglut_hydro"/>
</dbReference>
<dbReference type="Pfam" id="PF00258">
    <property type="entry name" value="Flavodoxin_1"/>
    <property type="match status" value="1"/>
</dbReference>
<dbReference type="SMART" id="SM00849">
    <property type="entry name" value="Lactamase_B"/>
    <property type="match status" value="1"/>
</dbReference>
<keyword evidence="3" id="KW-0813">Transport</keyword>
<dbReference type="InterPro" id="IPR008254">
    <property type="entry name" value="Flavodoxin/NO_synth"/>
</dbReference>
<name>A0AAD1YK39_9CLOT</name>
<dbReference type="InterPro" id="IPR001279">
    <property type="entry name" value="Metallo-B-lactamas"/>
</dbReference>
<evidence type="ECO:0000313" key="6">
    <source>
        <dbReference type="EMBL" id="CAI3672715.1"/>
    </source>
</evidence>
<evidence type="ECO:0000256" key="1">
    <source>
        <dbReference type="ARBA" id="ARBA00001962"/>
    </source>
</evidence>
<comment type="caution">
    <text evidence="6">The sequence shown here is derived from an EMBL/GenBank/DDBJ whole genome shotgun (WGS) entry which is preliminary data.</text>
</comment>
<dbReference type="GO" id="GO:0046872">
    <property type="term" value="F:metal ion binding"/>
    <property type="evidence" value="ECO:0007669"/>
    <property type="project" value="InterPro"/>
</dbReference>
<dbReference type="InterPro" id="IPR045761">
    <property type="entry name" value="ODP_dom"/>
</dbReference>
<dbReference type="InterPro" id="IPR051285">
    <property type="entry name" value="NADH_oxidoreductase_modular"/>
</dbReference>
<reference evidence="6" key="1">
    <citation type="submission" date="2022-10" db="EMBL/GenBank/DDBJ databases">
        <authorList>
            <person name="Aires J."/>
            <person name="Mesa V."/>
        </authorList>
    </citation>
    <scope>NUCLEOTIDE SEQUENCE</scope>
    <source>
        <strain evidence="6">Clostridium neonatale JD116</strain>
    </source>
</reference>
<dbReference type="InterPro" id="IPR016440">
    <property type="entry name" value="Rubredoxin-O_OxRdtase"/>
</dbReference>
<gene>
    <name evidence="6" type="ORF">CNEO2_60043</name>
</gene>
<dbReference type="CDD" id="cd07709">
    <property type="entry name" value="flavodiiron_proteins_MBL-fold"/>
    <property type="match status" value="1"/>
</dbReference>
<dbReference type="Proteomes" id="UP001189143">
    <property type="component" value="Unassembled WGS sequence"/>
</dbReference>
<dbReference type="PANTHER" id="PTHR32145:SF20">
    <property type="entry name" value="FLAVOPROTEIN"/>
    <property type="match status" value="1"/>
</dbReference>
<comment type="cofactor">
    <cofactor evidence="1">
        <name>Fe cation</name>
        <dbReference type="ChEBI" id="CHEBI:24875"/>
    </cofactor>
</comment>
<dbReference type="Gene3D" id="3.40.50.360">
    <property type="match status" value="1"/>
</dbReference>
<feature type="domain" description="Flavodoxin-like" evidence="5">
    <location>
        <begin position="255"/>
        <end position="399"/>
    </location>
</feature>
<dbReference type="SUPFAM" id="SSF56281">
    <property type="entry name" value="Metallo-hydrolase/oxidoreductase"/>
    <property type="match status" value="1"/>
</dbReference>
<evidence type="ECO:0000256" key="2">
    <source>
        <dbReference type="ARBA" id="ARBA00007121"/>
    </source>
</evidence>
<dbReference type="RefSeq" id="WP_317049870.1">
    <property type="nucleotide sequence ID" value="NZ_CAMRXC010000295.1"/>
</dbReference>
<keyword evidence="4" id="KW-0249">Electron transport</keyword>
<evidence type="ECO:0000259" key="5">
    <source>
        <dbReference type="PROSITE" id="PS50902"/>
    </source>
</evidence>
<sequence length="399" mass="45685">MFCVRKVTEDLYWVGGNDRRLALFENIHPIPRGVSYNSYLLLDEKTVLFDTVDWSIGRQFLENVQAVLNGRNLDYLVINHMEPDHGASIEEIILRYPDVKIISTEKSFMLMRQFGFNIDGRIEEVSEGDKKSFGKHEVTFIAAPMVHWPEAMVTFDNTNGVLFSADAFGSFGALDGKLFNDEVDFERDWIDDARRYYTNIVGKYGPHVQSLLKKASGIDIKMICPLHGPVWRTNLGYFLDKYDKWSKYEPEEKGVMIVYASMYGNTESAVESLATKFVEKGIKNVVMYDVSSTHVSNLISETFRVSHVVLASVTYNLGIYPPMHNYLMDMKALNLQNRTFAIIENGSWACRSGNLMREFLEGMRDMTVLDDKVTLVSSMKEDNITDMDILVDSVMEFMK</sequence>